<feature type="compositionally biased region" description="Polar residues" evidence="1">
    <location>
        <begin position="70"/>
        <end position="130"/>
    </location>
</feature>
<organism evidence="2 3">
    <name type="scientific">Sphaeroforma arctica JP610</name>
    <dbReference type="NCBI Taxonomy" id="667725"/>
    <lineage>
        <taxon>Eukaryota</taxon>
        <taxon>Ichthyosporea</taxon>
        <taxon>Ichthyophonida</taxon>
        <taxon>Sphaeroforma</taxon>
    </lineage>
</organism>
<dbReference type="EMBL" id="KQ243631">
    <property type="protein sequence ID" value="KNC75426.1"/>
    <property type="molecule type" value="Genomic_DNA"/>
</dbReference>
<dbReference type="AlphaFoldDB" id="A0A0L0FG32"/>
<reference evidence="2 3" key="1">
    <citation type="submission" date="2011-02" db="EMBL/GenBank/DDBJ databases">
        <title>The Genome Sequence of Sphaeroforma arctica JP610.</title>
        <authorList>
            <consortium name="The Broad Institute Genome Sequencing Platform"/>
            <person name="Russ C."/>
            <person name="Cuomo C."/>
            <person name="Young S.K."/>
            <person name="Zeng Q."/>
            <person name="Gargeya S."/>
            <person name="Alvarado L."/>
            <person name="Berlin A."/>
            <person name="Chapman S.B."/>
            <person name="Chen Z."/>
            <person name="Freedman E."/>
            <person name="Gellesch M."/>
            <person name="Goldberg J."/>
            <person name="Griggs A."/>
            <person name="Gujja S."/>
            <person name="Heilman E."/>
            <person name="Heiman D."/>
            <person name="Howarth C."/>
            <person name="Mehta T."/>
            <person name="Neiman D."/>
            <person name="Pearson M."/>
            <person name="Roberts A."/>
            <person name="Saif S."/>
            <person name="Shea T."/>
            <person name="Shenoy N."/>
            <person name="Sisk P."/>
            <person name="Stolte C."/>
            <person name="Sykes S."/>
            <person name="White J."/>
            <person name="Yandava C."/>
            <person name="Burger G."/>
            <person name="Gray M.W."/>
            <person name="Holland P.W.H."/>
            <person name="King N."/>
            <person name="Lang F.B.F."/>
            <person name="Roger A.J."/>
            <person name="Ruiz-Trillo I."/>
            <person name="Haas B."/>
            <person name="Nusbaum C."/>
            <person name="Birren B."/>
        </authorList>
    </citation>
    <scope>NUCLEOTIDE SEQUENCE [LARGE SCALE GENOMIC DNA]</scope>
    <source>
        <strain evidence="2 3">JP610</strain>
    </source>
</reference>
<dbReference type="RefSeq" id="XP_014149328.1">
    <property type="nucleotide sequence ID" value="XM_014293853.1"/>
</dbReference>
<feature type="region of interest" description="Disordered" evidence="1">
    <location>
        <begin position="57"/>
        <end position="130"/>
    </location>
</feature>
<evidence type="ECO:0000313" key="2">
    <source>
        <dbReference type="EMBL" id="KNC75426.1"/>
    </source>
</evidence>
<proteinExistence type="predicted"/>
<dbReference type="GeneID" id="25912550"/>
<accession>A0A0L0FG32</accession>
<evidence type="ECO:0000313" key="3">
    <source>
        <dbReference type="Proteomes" id="UP000054560"/>
    </source>
</evidence>
<dbReference type="Proteomes" id="UP000054560">
    <property type="component" value="Unassembled WGS sequence"/>
</dbReference>
<feature type="region of interest" description="Disordered" evidence="1">
    <location>
        <begin position="264"/>
        <end position="288"/>
    </location>
</feature>
<evidence type="ECO:0000256" key="1">
    <source>
        <dbReference type="SAM" id="MobiDB-lite"/>
    </source>
</evidence>
<sequence length="504" mass="54321">MKELKYSYHAYQPLSDSRHGRFVEIPNTILNENTINQPISIAQGGLAGKASFGQDGNISSPYGLGESFPPESTQSSNSFDHNLGANSSYRNGGGNQTHFVQQRQGNTHTHAHTNAQVNSTPRRRMSQTPVLSSQLFAATHQAIFNNVPTQQQRPRSLSNTSVGATDSFSSQRTIGNMTICHGNTQPPQQYTFTLCAGDPDLKEVKATTRQARKSSNSGNSVIGLPHNIPCVSPKASGVSGSVATASSTSVAIKSLNNALHHQTISRPSAGVQSTNSGSTGKTQHKRVQKRLPAQTLPNDINKLVSSYATGDVGLARELSSSQYLLRESSNTLLTPRTSAIDVSVLLGRPDNTLPIVPTETSYTVKAAQELNDTSVDVKRYTSCASLTMGELFLSELRSDLLPDPLNLDVTSTSQNTLELSMASSSSEASMDQHERLERLISLQDTDSASSVESACMETGNNLDSSEDESSFFFQAHIDDADFAFDPMGDPLMSSWEESAFAEHL</sequence>
<keyword evidence="3" id="KW-1185">Reference proteome</keyword>
<feature type="compositionally biased region" description="Polar residues" evidence="1">
    <location>
        <begin position="264"/>
        <end position="281"/>
    </location>
</feature>
<gene>
    <name evidence="2" type="ORF">SARC_12046</name>
</gene>
<name>A0A0L0FG32_9EUKA</name>
<feature type="region of interest" description="Disordered" evidence="1">
    <location>
        <begin position="146"/>
        <end position="167"/>
    </location>
</feature>
<protein>
    <submittedName>
        <fullName evidence="2">Uncharacterized protein</fullName>
    </submittedName>
</protein>